<evidence type="ECO:0000256" key="1">
    <source>
        <dbReference type="ARBA" id="ARBA00000085"/>
    </source>
</evidence>
<dbReference type="EMBL" id="NMQE01000759">
    <property type="protein sequence ID" value="PMB17870.1"/>
    <property type="molecule type" value="Genomic_DNA"/>
</dbReference>
<dbReference type="PRINTS" id="PR00344">
    <property type="entry name" value="BCTRLSENSOR"/>
</dbReference>
<keyword evidence="6" id="KW-0812">Transmembrane</keyword>
<dbReference type="Pfam" id="PF00512">
    <property type="entry name" value="HisKA"/>
    <property type="match status" value="1"/>
</dbReference>
<gene>
    <name evidence="13" type="ORF">CEN46_22425</name>
</gene>
<dbReference type="FunFam" id="1.10.287.130:FF:000001">
    <property type="entry name" value="Two-component sensor histidine kinase"/>
    <property type="match status" value="1"/>
</dbReference>
<dbReference type="Gene3D" id="1.10.287.130">
    <property type="match status" value="1"/>
</dbReference>
<dbReference type="EC" id="2.7.13.3" evidence="3"/>
<evidence type="ECO:0000259" key="11">
    <source>
        <dbReference type="PROSITE" id="PS50109"/>
    </source>
</evidence>
<organism evidence="13 14">
    <name type="scientific">Fischerella thermalis CCMEE 5318</name>
    <dbReference type="NCBI Taxonomy" id="2019666"/>
    <lineage>
        <taxon>Bacteria</taxon>
        <taxon>Bacillati</taxon>
        <taxon>Cyanobacteriota</taxon>
        <taxon>Cyanophyceae</taxon>
        <taxon>Nostocales</taxon>
        <taxon>Hapalosiphonaceae</taxon>
        <taxon>Fischerella</taxon>
    </lineage>
</organism>
<dbReference type="Pfam" id="PF00672">
    <property type="entry name" value="HAMP"/>
    <property type="match status" value="1"/>
</dbReference>
<proteinExistence type="predicted"/>
<dbReference type="PANTHER" id="PTHR45436">
    <property type="entry name" value="SENSOR HISTIDINE KINASE YKOH"/>
    <property type="match status" value="1"/>
</dbReference>
<keyword evidence="8" id="KW-1133">Transmembrane helix</keyword>
<dbReference type="SUPFAM" id="SSF47384">
    <property type="entry name" value="Homodimeric domain of signal transducing histidine kinase"/>
    <property type="match status" value="1"/>
</dbReference>
<dbReference type="InterPro" id="IPR050428">
    <property type="entry name" value="TCS_sensor_his_kinase"/>
</dbReference>
<evidence type="ECO:0000256" key="2">
    <source>
        <dbReference type="ARBA" id="ARBA00004370"/>
    </source>
</evidence>
<dbReference type="PANTHER" id="PTHR45436:SF5">
    <property type="entry name" value="SENSOR HISTIDINE KINASE TRCS"/>
    <property type="match status" value="1"/>
</dbReference>
<dbReference type="InterPro" id="IPR036097">
    <property type="entry name" value="HisK_dim/P_sf"/>
</dbReference>
<evidence type="ECO:0000256" key="8">
    <source>
        <dbReference type="ARBA" id="ARBA00022989"/>
    </source>
</evidence>
<evidence type="ECO:0000256" key="7">
    <source>
        <dbReference type="ARBA" id="ARBA00022777"/>
    </source>
</evidence>
<evidence type="ECO:0000259" key="12">
    <source>
        <dbReference type="PROSITE" id="PS50885"/>
    </source>
</evidence>
<feature type="domain" description="HAMP" evidence="12">
    <location>
        <begin position="177"/>
        <end position="229"/>
    </location>
</feature>
<dbReference type="SMART" id="SM00388">
    <property type="entry name" value="HisKA"/>
    <property type="match status" value="1"/>
</dbReference>
<dbReference type="Gene3D" id="6.10.340.10">
    <property type="match status" value="1"/>
</dbReference>
<comment type="subcellular location">
    <subcellularLocation>
        <location evidence="2">Membrane</location>
    </subcellularLocation>
</comment>
<dbReference type="InterPro" id="IPR004358">
    <property type="entry name" value="Sig_transdc_His_kin-like_C"/>
</dbReference>
<dbReference type="PROSITE" id="PS50885">
    <property type="entry name" value="HAMP"/>
    <property type="match status" value="1"/>
</dbReference>
<keyword evidence="4" id="KW-0597">Phosphoprotein</keyword>
<dbReference type="Pfam" id="PF02518">
    <property type="entry name" value="HATPase_c"/>
    <property type="match status" value="1"/>
</dbReference>
<dbReference type="GO" id="GO:0000155">
    <property type="term" value="F:phosphorelay sensor kinase activity"/>
    <property type="evidence" value="ECO:0007669"/>
    <property type="project" value="InterPro"/>
</dbReference>
<dbReference type="Proteomes" id="UP000235081">
    <property type="component" value="Unassembled WGS sequence"/>
</dbReference>
<dbReference type="InterPro" id="IPR003660">
    <property type="entry name" value="HAMP_dom"/>
</dbReference>
<comment type="catalytic activity">
    <reaction evidence="1">
        <text>ATP + protein L-histidine = ADP + protein N-phospho-L-histidine.</text>
        <dbReference type="EC" id="2.7.13.3"/>
    </reaction>
</comment>
<name>A0A2N6L781_9CYAN</name>
<feature type="domain" description="Histidine kinase" evidence="11">
    <location>
        <begin position="237"/>
        <end position="445"/>
    </location>
</feature>
<evidence type="ECO:0000256" key="5">
    <source>
        <dbReference type="ARBA" id="ARBA00022679"/>
    </source>
</evidence>
<evidence type="ECO:0000313" key="14">
    <source>
        <dbReference type="Proteomes" id="UP000235081"/>
    </source>
</evidence>
<dbReference type="CDD" id="cd00075">
    <property type="entry name" value="HATPase"/>
    <property type="match status" value="1"/>
</dbReference>
<dbReference type="SMART" id="SM00387">
    <property type="entry name" value="HATPase_c"/>
    <property type="match status" value="1"/>
</dbReference>
<evidence type="ECO:0000256" key="4">
    <source>
        <dbReference type="ARBA" id="ARBA00022553"/>
    </source>
</evidence>
<evidence type="ECO:0000256" key="9">
    <source>
        <dbReference type="ARBA" id="ARBA00023012"/>
    </source>
</evidence>
<accession>A0A2N6L781</accession>
<dbReference type="PROSITE" id="PS50109">
    <property type="entry name" value="HIS_KIN"/>
    <property type="match status" value="1"/>
</dbReference>
<keyword evidence="10" id="KW-0472">Membrane</keyword>
<dbReference type="CDD" id="cd00082">
    <property type="entry name" value="HisKA"/>
    <property type="match status" value="1"/>
</dbReference>
<dbReference type="InterPro" id="IPR036890">
    <property type="entry name" value="HATPase_C_sf"/>
</dbReference>
<dbReference type="AlphaFoldDB" id="A0A2N6L781"/>
<protein>
    <recommendedName>
        <fullName evidence="3">histidine kinase</fullName>
        <ecNumber evidence="3">2.7.13.3</ecNumber>
    </recommendedName>
</protein>
<dbReference type="InterPro" id="IPR005467">
    <property type="entry name" value="His_kinase_dom"/>
</dbReference>
<keyword evidence="5" id="KW-0808">Transferase</keyword>
<dbReference type="GO" id="GO:0005886">
    <property type="term" value="C:plasma membrane"/>
    <property type="evidence" value="ECO:0007669"/>
    <property type="project" value="TreeGrafter"/>
</dbReference>
<keyword evidence="9" id="KW-0902">Two-component regulatory system</keyword>
<evidence type="ECO:0000313" key="13">
    <source>
        <dbReference type="EMBL" id="PMB17870.1"/>
    </source>
</evidence>
<dbReference type="CDD" id="cd06225">
    <property type="entry name" value="HAMP"/>
    <property type="match status" value="1"/>
</dbReference>
<dbReference type="Gene3D" id="3.30.565.10">
    <property type="entry name" value="Histidine kinase-like ATPase, C-terminal domain"/>
    <property type="match status" value="1"/>
</dbReference>
<comment type="caution">
    <text evidence="13">The sequence shown here is derived from an EMBL/GenBank/DDBJ whole genome shotgun (WGS) entry which is preliminary data.</text>
</comment>
<evidence type="ECO:0000256" key="6">
    <source>
        <dbReference type="ARBA" id="ARBA00022692"/>
    </source>
</evidence>
<dbReference type="InterPro" id="IPR003594">
    <property type="entry name" value="HATPase_dom"/>
</dbReference>
<sequence>MTFSSVISIFAISQVLLFRLEERVERSLLQEMKEFQQLVRGVKPETNQPSGDDIRSLFRVFLNTNIPSDDEFLVTLIDGEIYKTSPRAIPSWLQENSDLIKHLGQLRKTEQGQFYTTEGVVIYRAEPIIRGGTQGVFVVVQSTANERRELAEVITVTVRVTLVVATVASLLAWVIAGRVLIPLRLLTETARSISESDLMRRIPVKGSGEIAELTITFNEMLQRLQAAFSSQRDFINDASHELRTPITIIRGHLELLGDDPRERQETIQLVTDELDRMSRFVNDLLLLAKAERPDFLKLKTIEISLITEEVYAKAKAMAVRDWYLEAVASGQILADPQRLTQAITNLVMNATQHTQEGDAIALGSAITNGKVRFWVRDSGEGIPLYDQQRIFERFARGSNNLRRSDGAGLGLAIVKRIAEAHGGAVELFSRPGDGATFTIVIPLNLVKKVVV</sequence>
<dbReference type="SMART" id="SM00304">
    <property type="entry name" value="HAMP"/>
    <property type="match status" value="1"/>
</dbReference>
<evidence type="ECO:0000256" key="10">
    <source>
        <dbReference type="ARBA" id="ARBA00023136"/>
    </source>
</evidence>
<dbReference type="SUPFAM" id="SSF55874">
    <property type="entry name" value="ATPase domain of HSP90 chaperone/DNA topoisomerase II/histidine kinase"/>
    <property type="match status" value="1"/>
</dbReference>
<reference evidence="13 14" key="1">
    <citation type="submission" date="2017-07" db="EMBL/GenBank/DDBJ databases">
        <title>Genomes of Fischerella (Mastigocladus) sp. strains.</title>
        <authorList>
            <person name="Miller S.R."/>
        </authorList>
    </citation>
    <scope>NUCLEOTIDE SEQUENCE [LARGE SCALE GENOMIC DNA]</scope>
    <source>
        <strain evidence="13 14">CCMEE 5318</strain>
    </source>
</reference>
<keyword evidence="7 13" id="KW-0418">Kinase</keyword>
<dbReference type="SUPFAM" id="SSF158472">
    <property type="entry name" value="HAMP domain-like"/>
    <property type="match status" value="1"/>
</dbReference>
<dbReference type="InterPro" id="IPR003661">
    <property type="entry name" value="HisK_dim/P_dom"/>
</dbReference>
<evidence type="ECO:0000256" key="3">
    <source>
        <dbReference type="ARBA" id="ARBA00012438"/>
    </source>
</evidence>